<dbReference type="SMART" id="SM00382">
    <property type="entry name" value="AAA"/>
    <property type="match status" value="1"/>
</dbReference>
<dbReference type="InterPro" id="IPR003593">
    <property type="entry name" value="AAA+_ATPase"/>
</dbReference>
<keyword evidence="8" id="KW-1185">Reference proteome</keyword>
<keyword evidence="4 7" id="KW-0067">ATP-binding</keyword>
<evidence type="ECO:0000256" key="4">
    <source>
        <dbReference type="ARBA" id="ARBA00022840"/>
    </source>
</evidence>
<evidence type="ECO:0000313" key="7">
    <source>
        <dbReference type="EMBL" id="GIJ70373.1"/>
    </source>
</evidence>
<dbReference type="Gene3D" id="3.40.50.300">
    <property type="entry name" value="P-loop containing nucleotide triphosphate hydrolases"/>
    <property type="match status" value="1"/>
</dbReference>
<comment type="subcellular location">
    <subcellularLocation>
        <location evidence="1">Cell membrane</location>
        <topology evidence="1">Peripheral membrane protein</topology>
    </subcellularLocation>
</comment>
<evidence type="ECO:0000256" key="2">
    <source>
        <dbReference type="ARBA" id="ARBA00022448"/>
    </source>
</evidence>
<dbReference type="PROSITE" id="PS50893">
    <property type="entry name" value="ABC_TRANSPORTER_2"/>
    <property type="match status" value="1"/>
</dbReference>
<accession>A0A8J3ZY59</accession>
<keyword evidence="5" id="KW-0046">Antibiotic resistance</keyword>
<dbReference type="PANTHER" id="PTHR42711:SF16">
    <property type="entry name" value="ABC TRANSPORTER ATP-BINDING PROTEIN"/>
    <property type="match status" value="1"/>
</dbReference>
<dbReference type="CDD" id="cd03230">
    <property type="entry name" value="ABC_DR_subfamily_A"/>
    <property type="match status" value="1"/>
</dbReference>
<evidence type="ECO:0000256" key="5">
    <source>
        <dbReference type="ARBA" id="ARBA00023251"/>
    </source>
</evidence>
<proteinExistence type="predicted"/>
<dbReference type="RefSeq" id="WP_203930275.1">
    <property type="nucleotide sequence ID" value="NZ_BOPH01000079.1"/>
</dbReference>
<dbReference type="InterPro" id="IPR003439">
    <property type="entry name" value="ABC_transporter-like_ATP-bd"/>
</dbReference>
<dbReference type="GO" id="GO:0005524">
    <property type="term" value="F:ATP binding"/>
    <property type="evidence" value="ECO:0007669"/>
    <property type="project" value="UniProtKB-KW"/>
</dbReference>
<organism evidence="7 8">
    <name type="scientific">Virgisporangium ochraceum</name>
    <dbReference type="NCBI Taxonomy" id="65505"/>
    <lineage>
        <taxon>Bacteria</taxon>
        <taxon>Bacillati</taxon>
        <taxon>Actinomycetota</taxon>
        <taxon>Actinomycetes</taxon>
        <taxon>Micromonosporales</taxon>
        <taxon>Micromonosporaceae</taxon>
        <taxon>Virgisporangium</taxon>
    </lineage>
</organism>
<dbReference type="SUPFAM" id="SSF52540">
    <property type="entry name" value="P-loop containing nucleoside triphosphate hydrolases"/>
    <property type="match status" value="1"/>
</dbReference>
<protein>
    <submittedName>
        <fullName evidence="7">Multidrug ABC transporter ATP-binding protein</fullName>
    </submittedName>
</protein>
<dbReference type="Proteomes" id="UP000635606">
    <property type="component" value="Unassembled WGS sequence"/>
</dbReference>
<keyword evidence="3" id="KW-0547">Nucleotide-binding</keyword>
<comment type="caution">
    <text evidence="7">The sequence shown here is derived from an EMBL/GenBank/DDBJ whole genome shotgun (WGS) entry which is preliminary data.</text>
</comment>
<dbReference type="InterPro" id="IPR050763">
    <property type="entry name" value="ABC_transporter_ATP-binding"/>
</dbReference>
<dbReference type="Pfam" id="PF00005">
    <property type="entry name" value="ABC_tran"/>
    <property type="match status" value="1"/>
</dbReference>
<feature type="domain" description="ABC transporter" evidence="6">
    <location>
        <begin position="1"/>
        <end position="230"/>
    </location>
</feature>
<dbReference type="AlphaFoldDB" id="A0A8J3ZY59"/>
<evidence type="ECO:0000259" key="6">
    <source>
        <dbReference type="PROSITE" id="PS50893"/>
    </source>
</evidence>
<keyword evidence="2" id="KW-0813">Transport</keyword>
<reference evidence="7" key="1">
    <citation type="submission" date="2021-01" db="EMBL/GenBank/DDBJ databases">
        <title>Whole genome shotgun sequence of Virgisporangium ochraceum NBRC 16418.</title>
        <authorList>
            <person name="Komaki H."/>
            <person name="Tamura T."/>
        </authorList>
    </citation>
    <scope>NUCLEOTIDE SEQUENCE</scope>
    <source>
        <strain evidence="7">NBRC 16418</strain>
    </source>
</reference>
<sequence length="297" mass="32377">MKTDSVLRCAGLRCRYGDFEAVRGVDLTVGRGELFALLGTNGAGKTTILDTLQGHLRPTSGEVRVLGLDVHRNRREVAARTGVVMQESGFAPGLTVAETLTLWQGLTGAAPNRLLEEVDLTHRARVKVGKLSGGEKRRLDLAVALIGDPQLLFLDEPTTGLDPQSRERAWEVIRRRVRDGVAVVLTTHYLEEAEELADRLAILHQGRIVTQGTLDEVAAGQPARIRCSLPARLQGAAIPGLVGEQVWTGAGDLEIRTTDLVGDMQRLSTWADRLDVRPERLRATPPSLAEVFRGYST</sequence>
<dbReference type="PANTHER" id="PTHR42711">
    <property type="entry name" value="ABC TRANSPORTER ATP-BINDING PROTEIN"/>
    <property type="match status" value="1"/>
</dbReference>
<dbReference type="GO" id="GO:0046677">
    <property type="term" value="P:response to antibiotic"/>
    <property type="evidence" value="ECO:0007669"/>
    <property type="project" value="UniProtKB-KW"/>
</dbReference>
<dbReference type="InterPro" id="IPR017871">
    <property type="entry name" value="ABC_transporter-like_CS"/>
</dbReference>
<dbReference type="PROSITE" id="PS00211">
    <property type="entry name" value="ABC_TRANSPORTER_1"/>
    <property type="match status" value="1"/>
</dbReference>
<evidence type="ECO:0000256" key="3">
    <source>
        <dbReference type="ARBA" id="ARBA00022741"/>
    </source>
</evidence>
<evidence type="ECO:0000313" key="8">
    <source>
        <dbReference type="Proteomes" id="UP000635606"/>
    </source>
</evidence>
<name>A0A8J3ZY59_9ACTN</name>
<dbReference type="EMBL" id="BOPH01000079">
    <property type="protein sequence ID" value="GIJ70373.1"/>
    <property type="molecule type" value="Genomic_DNA"/>
</dbReference>
<dbReference type="GO" id="GO:0005886">
    <property type="term" value="C:plasma membrane"/>
    <property type="evidence" value="ECO:0007669"/>
    <property type="project" value="UniProtKB-SubCell"/>
</dbReference>
<gene>
    <name evidence="7" type="ORF">Voc01_052900</name>
</gene>
<dbReference type="GO" id="GO:0016887">
    <property type="term" value="F:ATP hydrolysis activity"/>
    <property type="evidence" value="ECO:0007669"/>
    <property type="project" value="InterPro"/>
</dbReference>
<evidence type="ECO:0000256" key="1">
    <source>
        <dbReference type="ARBA" id="ARBA00004202"/>
    </source>
</evidence>
<dbReference type="InterPro" id="IPR027417">
    <property type="entry name" value="P-loop_NTPase"/>
</dbReference>